<dbReference type="Proteomes" id="UP000682802">
    <property type="component" value="Chromosome 2"/>
</dbReference>
<evidence type="ECO:0000313" key="2">
    <source>
        <dbReference type="Proteomes" id="UP000682802"/>
    </source>
</evidence>
<evidence type="ECO:0000313" key="1">
    <source>
        <dbReference type="EMBL" id="QWG09519.1"/>
    </source>
</evidence>
<gene>
    <name evidence="1" type="ORF">KM029_23210</name>
</gene>
<evidence type="ECO:0008006" key="3">
    <source>
        <dbReference type="Google" id="ProtNLM"/>
    </source>
</evidence>
<dbReference type="RefSeq" id="WP_144076192.1">
    <property type="nucleotide sequence ID" value="NZ_CP076129.1"/>
</dbReference>
<reference evidence="1 2" key="1">
    <citation type="submission" date="2021-05" db="EMBL/GenBank/DDBJ databases">
        <title>Comparative genomic studies on the polysaccharide-degrading batcterial strains of the Flammeovirga genus.</title>
        <authorList>
            <person name="Zewei F."/>
            <person name="Zheng Z."/>
            <person name="Yu L."/>
            <person name="Ruyue G."/>
            <person name="Yanhong M."/>
            <person name="Yuanyuan C."/>
            <person name="Jingyan G."/>
            <person name="Wenjun H."/>
        </authorList>
    </citation>
    <scope>NUCLEOTIDE SEQUENCE [LARGE SCALE GENOMIC DNA]</scope>
    <source>
        <strain evidence="1 2">YS10</strain>
    </source>
</reference>
<sequence>MVDTNDKCYAWAMETTGYEPVYFEEFTSIETQEIETASVVENILLGGIGGALLGLVLQAPITGAIAGMVLGGFNVLEKKEVDIDVLLEQKDGEYSKEEKFQYKKFHHAYNACKSCN</sequence>
<keyword evidence="2" id="KW-1185">Reference proteome</keyword>
<protein>
    <recommendedName>
        <fullName evidence="3">Glycine zipper domain-containing protein</fullName>
    </recommendedName>
</protein>
<dbReference type="EMBL" id="CP076129">
    <property type="protein sequence ID" value="QWG09519.1"/>
    <property type="molecule type" value="Genomic_DNA"/>
</dbReference>
<proteinExistence type="predicted"/>
<organism evidence="1 2">
    <name type="scientific">Flammeovirga kamogawensis</name>
    <dbReference type="NCBI Taxonomy" id="373891"/>
    <lineage>
        <taxon>Bacteria</taxon>
        <taxon>Pseudomonadati</taxon>
        <taxon>Bacteroidota</taxon>
        <taxon>Cytophagia</taxon>
        <taxon>Cytophagales</taxon>
        <taxon>Flammeovirgaceae</taxon>
        <taxon>Flammeovirga</taxon>
    </lineage>
</organism>
<accession>A0ABX8H0V6</accession>
<name>A0ABX8H0V6_9BACT</name>